<organism evidence="1 2">
    <name type="scientific">Desulforamulus ruminis (strain ATCC 23193 / DSM 2154 / NCIMB 8452 / DL)</name>
    <name type="common">Desulfotomaculum ruminis</name>
    <dbReference type="NCBI Taxonomy" id="696281"/>
    <lineage>
        <taxon>Bacteria</taxon>
        <taxon>Bacillati</taxon>
        <taxon>Bacillota</taxon>
        <taxon>Clostridia</taxon>
        <taxon>Eubacteriales</taxon>
        <taxon>Peptococcaceae</taxon>
        <taxon>Desulforamulus</taxon>
    </lineage>
</organism>
<dbReference type="EMBL" id="CP002780">
    <property type="protein sequence ID" value="AEG60997.1"/>
    <property type="molecule type" value="Genomic_DNA"/>
</dbReference>
<evidence type="ECO:0000313" key="1">
    <source>
        <dbReference type="EMBL" id="AEG60997.1"/>
    </source>
</evidence>
<dbReference type="RefSeq" id="WP_013842751.1">
    <property type="nucleotide sequence ID" value="NC_015589.1"/>
</dbReference>
<protein>
    <submittedName>
        <fullName evidence="1">Copper amine oxidase domain-containing protein</fullName>
    </submittedName>
</protein>
<dbReference type="AlphaFoldDB" id="F6DRX3"/>
<dbReference type="STRING" id="696281.Desru_2780"/>
<proteinExistence type="predicted"/>
<evidence type="ECO:0000313" key="2">
    <source>
        <dbReference type="Proteomes" id="UP000009234"/>
    </source>
</evidence>
<dbReference type="HOGENOM" id="CLU_1737618_0_0_9"/>
<sequence length="150" mass="16420">MKKSCLIIAVTIISILTMCATAFGYSNNLISEVVSVPLSSENVELGTITIQEDSAFSNDFVDGNIFIISLPNSLSFDQDKTIIEDAEYRYVTNSRIEITMTNTTPSVDTIAIHPVINILPKAEAGDFRVKIDGRDSAVTTGEYLILRLLP</sequence>
<dbReference type="OrthoDB" id="9841186at2"/>
<keyword evidence="2" id="KW-1185">Reference proteome</keyword>
<name>F6DRX3_DESRL</name>
<accession>F6DRX3</accession>
<reference evidence="2" key="1">
    <citation type="submission" date="2011-05" db="EMBL/GenBank/DDBJ databases">
        <title>Complete sequence of Desulfotomaculum ruminis DSM 2154.</title>
        <authorList>
            <person name="Lucas S."/>
            <person name="Copeland A."/>
            <person name="Lapidus A."/>
            <person name="Cheng J.-F."/>
            <person name="Goodwin L."/>
            <person name="Pitluck S."/>
            <person name="Lu M."/>
            <person name="Detter J.C."/>
            <person name="Han C."/>
            <person name="Tapia R."/>
            <person name="Land M."/>
            <person name="Hauser L."/>
            <person name="Kyrpides N."/>
            <person name="Ivanova N."/>
            <person name="Mikhailova N."/>
            <person name="Pagani I."/>
            <person name="Stams A.J.M."/>
            <person name="Plugge C.M."/>
            <person name="Muyzer G."/>
            <person name="Kuever J."/>
            <person name="Parshina S.N."/>
            <person name="Ivanova A.E."/>
            <person name="Nazina T.N."/>
            <person name="Brambilla E."/>
            <person name="Spring S."/>
            <person name="Klenk H.-P."/>
            <person name="Woyke T."/>
        </authorList>
    </citation>
    <scope>NUCLEOTIDE SEQUENCE [LARGE SCALE GENOMIC DNA]</scope>
    <source>
        <strain evidence="2">ATCC 23193 / DSM 2154 / NCIB 8452 / DL</strain>
    </source>
</reference>
<dbReference type="Proteomes" id="UP000009234">
    <property type="component" value="Chromosome"/>
</dbReference>
<reference evidence="1 2" key="2">
    <citation type="journal article" date="2012" name="Stand. Genomic Sci.">
        <title>Complete genome sequence of the sulfate-reducing firmicute Desulfotomaculum ruminis type strain (DL(T)).</title>
        <authorList>
            <person name="Spring S."/>
            <person name="Visser M."/>
            <person name="Lu M."/>
            <person name="Copeland A."/>
            <person name="Lapidus A."/>
            <person name="Lucas S."/>
            <person name="Cheng J.F."/>
            <person name="Han C."/>
            <person name="Tapia R."/>
            <person name="Goodwin L.A."/>
            <person name="Pitluck S."/>
            <person name="Ivanova N."/>
            <person name="Land M."/>
            <person name="Hauser L."/>
            <person name="Larimer F."/>
            <person name="Rohde M."/>
            <person name="Goker M."/>
            <person name="Detter J.C."/>
            <person name="Kyrpides N.C."/>
            <person name="Woyke T."/>
            <person name="Schaap P.J."/>
            <person name="Plugge C.M."/>
            <person name="Muyzer G."/>
            <person name="Kuever J."/>
            <person name="Pereira I.A."/>
            <person name="Parshina S.N."/>
            <person name="Bernier-Latmani R."/>
            <person name="Stams A.J."/>
            <person name="Klenk H.P."/>
        </authorList>
    </citation>
    <scope>NUCLEOTIDE SEQUENCE [LARGE SCALE GENOMIC DNA]</scope>
    <source>
        <strain evidence="2">ATCC 23193 / DSM 2154 / NCIB 8452 / DL</strain>
    </source>
</reference>
<dbReference type="KEGG" id="dru:Desru_2780"/>
<gene>
    <name evidence="1" type="ordered locus">Desru_2780</name>
</gene>